<reference evidence="1" key="1">
    <citation type="submission" date="2014-05" db="EMBL/GenBank/DDBJ databases">
        <title>The transcriptome of the halophilic microalga Tetraselmis sp. GSL018 isolated from the Great Salt Lake, Utah.</title>
        <authorList>
            <person name="Jinkerson R.E."/>
            <person name="D'Adamo S."/>
            <person name="Posewitz M.C."/>
        </authorList>
    </citation>
    <scope>NUCLEOTIDE SEQUENCE</scope>
    <source>
        <strain evidence="1">GSL018</strain>
    </source>
</reference>
<organism evidence="1">
    <name type="scientific">Tetraselmis sp. GSL018</name>
    <dbReference type="NCBI Taxonomy" id="582737"/>
    <lineage>
        <taxon>Eukaryota</taxon>
        <taxon>Viridiplantae</taxon>
        <taxon>Chlorophyta</taxon>
        <taxon>core chlorophytes</taxon>
        <taxon>Chlorodendrophyceae</taxon>
        <taxon>Chlorodendrales</taxon>
        <taxon>Chlorodendraceae</taxon>
        <taxon>Tetraselmis</taxon>
    </lineage>
</organism>
<proteinExistence type="predicted"/>
<dbReference type="EMBL" id="GBEZ01008587">
    <property type="protein sequence ID" value="JAC76962.1"/>
    <property type="molecule type" value="Transcribed_RNA"/>
</dbReference>
<evidence type="ECO:0000313" key="1">
    <source>
        <dbReference type="EMBL" id="JAC76962.1"/>
    </source>
</evidence>
<gene>
    <name evidence="1" type="ORF">TSPGSL018_18819</name>
</gene>
<dbReference type="AlphaFoldDB" id="A0A061RVQ2"/>
<protein>
    <submittedName>
        <fullName evidence="1">Uncharacterized protein</fullName>
    </submittedName>
</protein>
<name>A0A061RVQ2_9CHLO</name>
<accession>A0A061RVQ2</accession>
<sequence>MNEHCLPQNSLAFLRMSKKQIELPPPSCHIVETHSCHMVETTSWKRACA</sequence>